<dbReference type="AlphaFoldDB" id="G2E863"/>
<proteinExistence type="predicted"/>
<comment type="caution">
    <text evidence="2">The sequence shown here is derived from an EMBL/GenBank/DDBJ whole genome shotgun (WGS) entry which is preliminary data.</text>
</comment>
<dbReference type="Proteomes" id="UP000004200">
    <property type="component" value="Unassembled WGS sequence"/>
</dbReference>
<dbReference type="SUPFAM" id="SSF48452">
    <property type="entry name" value="TPR-like"/>
    <property type="match status" value="1"/>
</dbReference>
<evidence type="ECO:0000256" key="1">
    <source>
        <dbReference type="SAM" id="MobiDB-lite"/>
    </source>
</evidence>
<accession>G2E863</accession>
<organism evidence="2 3">
    <name type="scientific">Thiorhodococcus drewsii AZ1</name>
    <dbReference type="NCBI Taxonomy" id="765913"/>
    <lineage>
        <taxon>Bacteria</taxon>
        <taxon>Pseudomonadati</taxon>
        <taxon>Pseudomonadota</taxon>
        <taxon>Gammaproteobacteria</taxon>
        <taxon>Chromatiales</taxon>
        <taxon>Chromatiaceae</taxon>
        <taxon>Thiorhodococcus</taxon>
    </lineage>
</organism>
<dbReference type="InterPro" id="IPR011990">
    <property type="entry name" value="TPR-like_helical_dom_sf"/>
</dbReference>
<evidence type="ECO:0008006" key="4">
    <source>
        <dbReference type="Google" id="ProtNLM"/>
    </source>
</evidence>
<evidence type="ECO:0000313" key="3">
    <source>
        <dbReference type="Proteomes" id="UP000004200"/>
    </source>
</evidence>
<dbReference type="EMBL" id="AFWT01000065">
    <property type="protein sequence ID" value="EGV27715.1"/>
    <property type="molecule type" value="Genomic_DNA"/>
</dbReference>
<keyword evidence="3" id="KW-1185">Reference proteome</keyword>
<dbReference type="Gene3D" id="1.25.40.10">
    <property type="entry name" value="Tetratricopeptide repeat domain"/>
    <property type="match status" value="2"/>
</dbReference>
<dbReference type="STRING" id="765913.ThidrDRAFT_4477"/>
<dbReference type="RefSeq" id="WP_007043189.1">
    <property type="nucleotide sequence ID" value="NZ_AFWT01000065.1"/>
</dbReference>
<feature type="non-terminal residue" evidence="2">
    <location>
        <position position="1"/>
    </location>
</feature>
<gene>
    <name evidence="2" type="ORF">ThidrDRAFT_4477</name>
</gene>
<dbReference type="PATRIC" id="fig|765913.3.peg.4549"/>
<evidence type="ECO:0000313" key="2">
    <source>
        <dbReference type="EMBL" id="EGV27715.1"/>
    </source>
</evidence>
<reference evidence="2 3" key="1">
    <citation type="submission" date="2011-06" db="EMBL/GenBank/DDBJ databases">
        <title>The draft genome of Thiorhodococcus drewsii AZ1.</title>
        <authorList>
            <consortium name="US DOE Joint Genome Institute (JGI-PGF)"/>
            <person name="Lucas S."/>
            <person name="Han J."/>
            <person name="Lapidus A."/>
            <person name="Cheng J.-F."/>
            <person name="Goodwin L."/>
            <person name="Pitluck S."/>
            <person name="Peters L."/>
            <person name="Land M.L."/>
            <person name="Hauser L."/>
            <person name="Vogl K."/>
            <person name="Liu Z."/>
            <person name="Imhoff J."/>
            <person name="Thiel V."/>
            <person name="Frigaard N.-U."/>
            <person name="Bryant D.A."/>
            <person name="Woyke T.J."/>
        </authorList>
    </citation>
    <scope>NUCLEOTIDE SEQUENCE [LARGE SCALE GENOMIC DNA]</scope>
    <source>
        <strain evidence="2 3">AZ1</strain>
    </source>
</reference>
<protein>
    <recommendedName>
        <fullName evidence="4">Tetratricopeptide repeat protein</fullName>
    </recommendedName>
</protein>
<sequence>RTYSNKGLALKALGSPQALNQAIAAYDRAITLRETLDLGVAEYANDLAGTYSNKGLALKALGSPQALQQAIAAYERAIALGESLDLGVAEYANALALAYGNKAFTLLAVPDPMPAEDAAETGLALLRDVELGGIYHLRPTREGLFSLTLDAYLAAGQAHFLPEIILEHLDPDSHGSAPASAAMQRAALAALERAMAQLLREPGGAERAQALVPTAQRLAELRVLYFGGTATSALLQAEDFKRRGDPQQAEQVLRNYVRARPSDPEGHLVLAGFLARHWSFESAEASYQRAAAVLVQQAPADADRQDVARRVGQVASLMLELKEIGETIHLPPTTDPKEVLKRSLKRVLWLTDEFMSQLFIPLDGARGRFSGSTEDWRDAIKPSLKTEVWPSFIIRNEALIQRCVEASTAEAQETIRDEYLAMHRAMTEVLIRGLTTRWDGFAEAIQHAWTELAAHYQHEWLAGDAQTQAEIERKLDEGLARAVAEANRSLSESELAEARSELAQRLGPIWDQILQDTERCFLACGRRCLGQENLARYAGLELGLAVEWSLARRLFHPVREHWRAESRGEAESLFGEEAIAAQVARFLDGKKADLELGPMVAALQRTLKHGEESADPLDRLLGTVLRQALPNPDALLAPASRRRRAQALESLRTLRNDCAHPKEPPTRERLATHWKEIVEDPDEAFYQYFGRALLPRETPPAEDVGRAASSMRSGQ</sequence>
<name>G2E863_9GAMM</name>
<feature type="region of interest" description="Disordered" evidence="1">
    <location>
        <begin position="696"/>
        <end position="715"/>
    </location>
</feature>